<dbReference type="AlphaFoldDB" id="A0ABD1ZFA4"/>
<accession>A0ABD1ZFA4</accession>
<dbReference type="EMBL" id="JBHFFA010000001">
    <property type="protein sequence ID" value="KAL2649281.1"/>
    <property type="molecule type" value="Genomic_DNA"/>
</dbReference>
<proteinExistence type="predicted"/>
<name>A0ABD1ZFA4_9MARC</name>
<feature type="region of interest" description="Disordered" evidence="1">
    <location>
        <begin position="1"/>
        <end position="79"/>
    </location>
</feature>
<feature type="compositionally biased region" description="Basic and acidic residues" evidence="1">
    <location>
        <begin position="61"/>
        <end position="79"/>
    </location>
</feature>
<comment type="caution">
    <text evidence="2">The sequence shown here is derived from an EMBL/GenBank/DDBJ whole genome shotgun (WGS) entry which is preliminary data.</text>
</comment>
<dbReference type="Proteomes" id="UP001605036">
    <property type="component" value="Unassembled WGS sequence"/>
</dbReference>
<evidence type="ECO:0000313" key="2">
    <source>
        <dbReference type="EMBL" id="KAL2649281.1"/>
    </source>
</evidence>
<evidence type="ECO:0000256" key="1">
    <source>
        <dbReference type="SAM" id="MobiDB-lite"/>
    </source>
</evidence>
<gene>
    <name evidence="2" type="ORF">R1flu_017409</name>
</gene>
<protein>
    <submittedName>
        <fullName evidence="2">Uncharacterized protein</fullName>
    </submittedName>
</protein>
<feature type="compositionally biased region" description="Basic and acidic residues" evidence="1">
    <location>
        <begin position="9"/>
        <end position="27"/>
    </location>
</feature>
<evidence type="ECO:0000313" key="3">
    <source>
        <dbReference type="Proteomes" id="UP001605036"/>
    </source>
</evidence>
<keyword evidence="3" id="KW-1185">Reference proteome</keyword>
<organism evidence="2 3">
    <name type="scientific">Riccia fluitans</name>
    <dbReference type="NCBI Taxonomy" id="41844"/>
    <lineage>
        <taxon>Eukaryota</taxon>
        <taxon>Viridiplantae</taxon>
        <taxon>Streptophyta</taxon>
        <taxon>Embryophyta</taxon>
        <taxon>Marchantiophyta</taxon>
        <taxon>Marchantiopsida</taxon>
        <taxon>Marchantiidae</taxon>
        <taxon>Marchantiales</taxon>
        <taxon>Ricciaceae</taxon>
        <taxon>Riccia</taxon>
    </lineage>
</organism>
<sequence length="79" mass="9157">MACLADAAGRSRDETRPLPDVMEKEVGNDQSRGSRRQEKSERHRKRELSKKGEVRVNGVARSEEARTSHGQEYRQSRYR</sequence>
<reference evidence="2 3" key="1">
    <citation type="submission" date="2024-09" db="EMBL/GenBank/DDBJ databases">
        <title>Chromosome-scale assembly of Riccia fluitans.</title>
        <authorList>
            <person name="Paukszto L."/>
            <person name="Sawicki J."/>
            <person name="Karawczyk K."/>
            <person name="Piernik-Szablinska J."/>
            <person name="Szczecinska M."/>
            <person name="Mazdziarz M."/>
        </authorList>
    </citation>
    <scope>NUCLEOTIDE SEQUENCE [LARGE SCALE GENOMIC DNA]</scope>
    <source>
        <strain evidence="2">Rf_01</strain>
        <tissue evidence="2">Aerial parts of the thallus</tissue>
    </source>
</reference>